<dbReference type="InterPro" id="IPR000073">
    <property type="entry name" value="AB_hydrolase_1"/>
</dbReference>
<dbReference type="Pfam" id="PF12697">
    <property type="entry name" value="Abhydrolase_6"/>
    <property type="match status" value="1"/>
</dbReference>
<proteinExistence type="predicted"/>
<dbReference type="AlphaFoldDB" id="A0A6F8ZDU3"/>
<accession>A0A6F8ZDU3</accession>
<feature type="domain" description="AB hydrolase-1" evidence="1">
    <location>
        <begin position="42"/>
        <end position="230"/>
    </location>
</feature>
<dbReference type="GO" id="GO:0016787">
    <property type="term" value="F:hydrolase activity"/>
    <property type="evidence" value="ECO:0007669"/>
    <property type="project" value="UniProtKB-KW"/>
</dbReference>
<organism evidence="2 3">
    <name type="scientific">Candidatus Hydrogenisulfobacillus filiaventi</name>
    <dbReference type="NCBI Taxonomy" id="2707344"/>
    <lineage>
        <taxon>Bacteria</taxon>
        <taxon>Bacillati</taxon>
        <taxon>Bacillota</taxon>
        <taxon>Clostridia</taxon>
        <taxon>Eubacteriales</taxon>
        <taxon>Clostridiales Family XVII. Incertae Sedis</taxon>
        <taxon>Candidatus Hydrogenisulfobacillus</taxon>
    </lineage>
</organism>
<evidence type="ECO:0000259" key="1">
    <source>
        <dbReference type="Pfam" id="PF12697"/>
    </source>
</evidence>
<reference evidence="2 3" key="1">
    <citation type="submission" date="2020-02" db="EMBL/GenBank/DDBJ databases">
        <authorList>
            <person name="Hogendoorn C."/>
        </authorList>
    </citation>
    <scope>NUCLEOTIDE SEQUENCE [LARGE SCALE GENOMIC DNA]</scope>
    <source>
        <strain evidence="2">R501</strain>
    </source>
</reference>
<dbReference type="InterPro" id="IPR029058">
    <property type="entry name" value="AB_hydrolase_fold"/>
</dbReference>
<name>A0A6F8ZDU3_9FIRM</name>
<protein>
    <submittedName>
        <fullName evidence="2">AB hydrolase-1 domain-containing protein</fullName>
    </submittedName>
</protein>
<sequence length="246" mass="24950">MPAQAATGPGLIRVYTARIPGPPPLAAVGYGPGNGVPRKVRVVALHGYSSSKHSLDPLSAELARAGFAVLAPDLPGHKLGASGGVLFQFETAVEAALAAAHAFAGDGPVVFVGHSMGAAAAVVAAAALPAAGAVSLGLGYPVTRERDNPAVYAHYLERWAWVDGASPLEAGLAMDAALPGALQALAGRPWLLVHGSRDLELPPASADALFALAGEPKTRVMVDADHAGVATAARTAVRDWLLDRFA</sequence>
<evidence type="ECO:0000313" key="3">
    <source>
        <dbReference type="Proteomes" id="UP000503399"/>
    </source>
</evidence>
<gene>
    <name evidence="2" type="ORF">R50_0116</name>
</gene>
<keyword evidence="2" id="KW-0378">Hydrolase</keyword>
<dbReference type="KEGG" id="hfv:R50_0116"/>
<evidence type="ECO:0000313" key="2">
    <source>
        <dbReference type="EMBL" id="CAB1127622.1"/>
    </source>
</evidence>
<dbReference type="EMBL" id="LR778114">
    <property type="protein sequence ID" value="CAB1127622.1"/>
    <property type="molecule type" value="Genomic_DNA"/>
</dbReference>
<keyword evidence="3" id="KW-1185">Reference proteome</keyword>
<dbReference type="SUPFAM" id="SSF53474">
    <property type="entry name" value="alpha/beta-Hydrolases"/>
    <property type="match status" value="1"/>
</dbReference>
<dbReference type="Gene3D" id="3.40.50.1820">
    <property type="entry name" value="alpha/beta hydrolase"/>
    <property type="match status" value="1"/>
</dbReference>
<dbReference type="Proteomes" id="UP000503399">
    <property type="component" value="Chromosome"/>
</dbReference>